<evidence type="ECO:0000256" key="10">
    <source>
        <dbReference type="ARBA" id="ARBA00023316"/>
    </source>
</evidence>
<dbReference type="GO" id="GO:0005886">
    <property type="term" value="C:plasma membrane"/>
    <property type="evidence" value="ECO:0007669"/>
    <property type="project" value="UniProtKB-SubCell"/>
</dbReference>
<dbReference type="Gene3D" id="3.20.20.80">
    <property type="entry name" value="Glycosidases"/>
    <property type="match status" value="1"/>
</dbReference>
<keyword evidence="6" id="KW-1133">Transmembrane helix</keyword>
<evidence type="ECO:0000256" key="13">
    <source>
        <dbReference type="RuleBase" id="RU361153"/>
    </source>
</evidence>
<evidence type="ECO:0000256" key="5">
    <source>
        <dbReference type="ARBA" id="ARBA00022968"/>
    </source>
</evidence>
<dbReference type="Proteomes" id="UP000245412">
    <property type="component" value="Unassembled WGS sequence"/>
</dbReference>
<dbReference type="RefSeq" id="WP_109624581.1">
    <property type="nucleotide sequence ID" value="NZ_JANKBI010000001.1"/>
</dbReference>
<dbReference type="EMBL" id="QGGY01000001">
    <property type="protein sequence ID" value="PWJ79176.1"/>
    <property type="molecule type" value="Genomic_DNA"/>
</dbReference>
<evidence type="ECO:0000256" key="4">
    <source>
        <dbReference type="ARBA" id="ARBA00022801"/>
    </source>
</evidence>
<keyword evidence="7" id="KW-0472">Membrane</keyword>
<keyword evidence="5" id="KW-0735">Signal-anchor</keyword>
<dbReference type="GO" id="GO:0008422">
    <property type="term" value="F:beta-glucosidase activity"/>
    <property type="evidence" value="ECO:0007669"/>
    <property type="project" value="TreeGrafter"/>
</dbReference>
<organism evidence="15 16">
    <name type="scientific">Murimonas intestini</name>
    <dbReference type="NCBI Taxonomy" id="1337051"/>
    <lineage>
        <taxon>Bacteria</taxon>
        <taxon>Bacillati</taxon>
        <taxon>Bacillota</taxon>
        <taxon>Clostridia</taxon>
        <taxon>Lachnospirales</taxon>
        <taxon>Lachnospiraceae</taxon>
        <taxon>Murimonas</taxon>
    </lineage>
</organism>
<evidence type="ECO:0000256" key="3">
    <source>
        <dbReference type="ARBA" id="ARBA00022692"/>
    </source>
</evidence>
<evidence type="ECO:0000313" key="16">
    <source>
        <dbReference type="Proteomes" id="UP000245412"/>
    </source>
</evidence>
<dbReference type="Pfam" id="PF00150">
    <property type="entry name" value="Cellulase"/>
    <property type="match status" value="1"/>
</dbReference>
<evidence type="ECO:0000256" key="12">
    <source>
        <dbReference type="ARBA" id="ARBA00041260"/>
    </source>
</evidence>
<dbReference type="InterPro" id="IPR050386">
    <property type="entry name" value="Glycosyl_hydrolase_5"/>
</dbReference>
<dbReference type="AlphaFoldDB" id="A0AB73TAH7"/>
<keyword evidence="3" id="KW-0812">Transmembrane</keyword>
<dbReference type="GO" id="GO:0071555">
    <property type="term" value="P:cell wall organization"/>
    <property type="evidence" value="ECO:0007669"/>
    <property type="project" value="UniProtKB-KW"/>
</dbReference>
<evidence type="ECO:0000256" key="9">
    <source>
        <dbReference type="ARBA" id="ARBA00023295"/>
    </source>
</evidence>
<dbReference type="InterPro" id="IPR001547">
    <property type="entry name" value="Glyco_hydro_5"/>
</dbReference>
<comment type="caution">
    <text evidence="15">The sequence shown here is derived from an EMBL/GenBank/DDBJ whole genome shotgun (WGS) entry which is preliminary data.</text>
</comment>
<keyword evidence="16" id="KW-1185">Reference proteome</keyword>
<keyword evidence="4 13" id="KW-0378">Hydrolase</keyword>
<keyword evidence="2" id="KW-1003">Cell membrane</keyword>
<dbReference type="GO" id="GO:0009986">
    <property type="term" value="C:cell surface"/>
    <property type="evidence" value="ECO:0007669"/>
    <property type="project" value="TreeGrafter"/>
</dbReference>
<evidence type="ECO:0000313" key="15">
    <source>
        <dbReference type="EMBL" id="PWJ79176.1"/>
    </source>
</evidence>
<evidence type="ECO:0000256" key="2">
    <source>
        <dbReference type="ARBA" id="ARBA00022475"/>
    </source>
</evidence>
<comment type="subcellular location">
    <subcellularLocation>
        <location evidence="1">Cell membrane</location>
        <topology evidence="1">Single-pass type II membrane protein</topology>
    </subcellularLocation>
</comment>
<evidence type="ECO:0000256" key="6">
    <source>
        <dbReference type="ARBA" id="ARBA00022989"/>
    </source>
</evidence>
<keyword evidence="9 13" id="KW-0326">Glycosidase</keyword>
<dbReference type="GO" id="GO:0009251">
    <property type="term" value="P:glucan catabolic process"/>
    <property type="evidence" value="ECO:0007669"/>
    <property type="project" value="TreeGrafter"/>
</dbReference>
<evidence type="ECO:0000256" key="11">
    <source>
        <dbReference type="ARBA" id="ARBA00037126"/>
    </source>
</evidence>
<name>A0AB73TAH7_9FIRM</name>
<accession>A0AB73TAH7</accession>
<keyword evidence="10" id="KW-0961">Cell wall biogenesis/degradation</keyword>
<comment type="function">
    <text evidence="11">Glucosidase involved in the degradation of cellulosic biomass. Active on lichenan.</text>
</comment>
<sequence length="370" mass="43759">MEKIIGTNLGNWLVLEKWMSPYIFEGTDAEDEVWLTRLLPQEELKKRMKRHRDTYVTEEDFATIASHGMNLVRIPVPYFIFGDRPPFIGCVEYLDKAFEWAQKHKLKVLIDLHTVPGSQNGYDNGGLTGVCKWYKNKEEVHFVLTVLERLAKRYAQHPALYGIEVLNEPISFSVYMTAPSTGKARDREEAKGSGYVPMSFLKTFYEEAYLVLRKHLSEEKAIVFHDGFRLGRWGDFFRKKEMQNVILDTHIYIFAMENFVPFHAKWVYRLYMAANRRLLKRAGRHIPVVVGEWCIANRRSQKFLKGPGDKEKCRQTFREAASMQKKVWDETAGHIYWNYQLYRDREAPFDEIWKNGWDLNRCWMNGWMIE</sequence>
<dbReference type="SUPFAM" id="SSF51445">
    <property type="entry name" value="(Trans)glycosidases"/>
    <property type="match status" value="1"/>
</dbReference>
<proteinExistence type="inferred from homology"/>
<dbReference type="GO" id="GO:0005576">
    <property type="term" value="C:extracellular region"/>
    <property type="evidence" value="ECO:0007669"/>
    <property type="project" value="TreeGrafter"/>
</dbReference>
<dbReference type="PANTHER" id="PTHR31297:SF34">
    <property type="entry name" value="GLUCAN 1,3-BETA-GLUCOSIDASE 2"/>
    <property type="match status" value="1"/>
</dbReference>
<protein>
    <recommendedName>
        <fullName evidence="12">Exo-1,3-beta-glucanase D</fullName>
    </recommendedName>
</protein>
<reference evidence="15 16" key="1">
    <citation type="submission" date="2018-05" db="EMBL/GenBank/DDBJ databases">
        <authorList>
            <person name="Goeker M."/>
            <person name="Huntemann M."/>
            <person name="Clum A."/>
            <person name="Pillay M."/>
            <person name="Palaniappan K."/>
            <person name="Varghese N."/>
            <person name="Mikhailova N."/>
            <person name="Stamatis D."/>
            <person name="Reddy T."/>
            <person name="Daum C."/>
            <person name="Shapiro N."/>
            <person name="Ivanova N."/>
            <person name="Kyrpides N."/>
            <person name="Woyke T."/>
        </authorList>
    </citation>
    <scope>NUCLEOTIDE SEQUENCE [LARGE SCALE GENOMIC DNA]</scope>
    <source>
        <strain evidence="15 16">DSM 26524</strain>
    </source>
</reference>
<comment type="similarity">
    <text evidence="13">Belongs to the glycosyl hydrolase 5 (cellulase A) family.</text>
</comment>
<evidence type="ECO:0000256" key="7">
    <source>
        <dbReference type="ARBA" id="ARBA00023136"/>
    </source>
</evidence>
<evidence type="ECO:0000256" key="1">
    <source>
        <dbReference type="ARBA" id="ARBA00004401"/>
    </source>
</evidence>
<keyword evidence="8" id="KW-0325">Glycoprotein</keyword>
<feature type="domain" description="Glycoside hydrolase family 5" evidence="14">
    <location>
        <begin position="55"/>
        <end position="312"/>
    </location>
</feature>
<evidence type="ECO:0000256" key="8">
    <source>
        <dbReference type="ARBA" id="ARBA00023180"/>
    </source>
</evidence>
<dbReference type="PANTHER" id="PTHR31297">
    <property type="entry name" value="GLUCAN ENDO-1,6-BETA-GLUCOSIDASE B"/>
    <property type="match status" value="1"/>
</dbReference>
<evidence type="ECO:0000259" key="14">
    <source>
        <dbReference type="Pfam" id="PF00150"/>
    </source>
</evidence>
<gene>
    <name evidence="15" type="ORF">C7383_101553</name>
</gene>
<dbReference type="InterPro" id="IPR017853">
    <property type="entry name" value="GH"/>
</dbReference>